<dbReference type="Proteomes" id="UP000193944">
    <property type="component" value="Unassembled WGS sequence"/>
</dbReference>
<keyword evidence="6" id="KW-1185">Reference proteome</keyword>
<dbReference type="InterPro" id="IPR018034">
    <property type="entry name" value="Kri1"/>
</dbReference>
<dbReference type="InterPro" id="IPR024626">
    <property type="entry name" value="Kri1-like_C"/>
</dbReference>
<evidence type="ECO:0000256" key="2">
    <source>
        <dbReference type="SAM" id="Coils"/>
    </source>
</evidence>
<accession>A0A1Y1WVJ8</accession>
<feature type="compositionally biased region" description="Acidic residues" evidence="3">
    <location>
        <begin position="414"/>
        <end position="432"/>
    </location>
</feature>
<feature type="compositionally biased region" description="Low complexity" evidence="3">
    <location>
        <begin position="433"/>
        <end position="442"/>
    </location>
</feature>
<dbReference type="AlphaFoldDB" id="A0A1Y1WVJ8"/>
<feature type="region of interest" description="Disordered" evidence="3">
    <location>
        <begin position="581"/>
        <end position="706"/>
    </location>
</feature>
<evidence type="ECO:0000256" key="3">
    <source>
        <dbReference type="SAM" id="MobiDB-lite"/>
    </source>
</evidence>
<proteinExistence type="inferred from homology"/>
<reference evidence="5 6" key="1">
    <citation type="submission" date="2016-08" db="EMBL/GenBank/DDBJ databases">
        <title>A Parts List for Fungal Cellulosomes Revealed by Comparative Genomics.</title>
        <authorList>
            <consortium name="DOE Joint Genome Institute"/>
            <person name="Haitjema C.H."/>
            <person name="Gilmore S.P."/>
            <person name="Henske J.K."/>
            <person name="Solomon K.V."/>
            <person name="De Groot R."/>
            <person name="Kuo A."/>
            <person name="Mondo S.J."/>
            <person name="Salamov A.A."/>
            <person name="Labutti K."/>
            <person name="Zhao Z."/>
            <person name="Chiniquy J."/>
            <person name="Barry K."/>
            <person name="Brewer H.M."/>
            <person name="Purvine S.O."/>
            <person name="Wright A.T."/>
            <person name="Boxma B."/>
            <person name="Van Alen T."/>
            <person name="Hackstein J.H."/>
            <person name="Baker S.E."/>
            <person name="Grigoriev I.V."/>
            <person name="O'Malley M.A."/>
        </authorList>
    </citation>
    <scope>NUCLEOTIDE SEQUENCE [LARGE SCALE GENOMIC DNA]</scope>
    <source>
        <strain evidence="5 6">S4</strain>
    </source>
</reference>
<feature type="compositionally biased region" description="Basic and acidic residues" evidence="3">
    <location>
        <begin position="328"/>
        <end position="342"/>
    </location>
</feature>
<name>A0A1Y1WVJ8_9FUNG</name>
<dbReference type="PANTHER" id="PTHR14490:SF5">
    <property type="entry name" value="PROTEIN KRI1 HOMOLOG"/>
    <property type="match status" value="1"/>
</dbReference>
<evidence type="ECO:0000313" key="5">
    <source>
        <dbReference type="EMBL" id="ORX77328.1"/>
    </source>
</evidence>
<keyword evidence="2" id="KW-0175">Coiled coil</keyword>
<organism evidence="5 6">
    <name type="scientific">Anaeromyces robustus</name>
    <dbReference type="NCBI Taxonomy" id="1754192"/>
    <lineage>
        <taxon>Eukaryota</taxon>
        <taxon>Fungi</taxon>
        <taxon>Fungi incertae sedis</taxon>
        <taxon>Chytridiomycota</taxon>
        <taxon>Chytridiomycota incertae sedis</taxon>
        <taxon>Neocallimastigomycetes</taxon>
        <taxon>Neocallimastigales</taxon>
        <taxon>Neocallimastigaceae</taxon>
        <taxon>Anaeromyces</taxon>
    </lineage>
</organism>
<feature type="compositionally biased region" description="Basic residues" evidence="3">
    <location>
        <begin position="667"/>
        <end position="677"/>
    </location>
</feature>
<dbReference type="PANTHER" id="PTHR14490">
    <property type="entry name" value="ZINC FINGER, ZZ TYPE"/>
    <property type="match status" value="1"/>
</dbReference>
<dbReference type="GO" id="GO:0000447">
    <property type="term" value="P:endonucleolytic cleavage in ITS1 to separate SSU-rRNA from 5.8S rRNA and LSU-rRNA from tricistronic rRNA transcript (SSU-rRNA, 5.8S rRNA, LSU-rRNA)"/>
    <property type="evidence" value="ECO:0007669"/>
    <property type="project" value="TreeGrafter"/>
</dbReference>
<protein>
    <submittedName>
        <fullName evidence="5">Krr1-domain-containing protein</fullName>
    </submittedName>
</protein>
<gene>
    <name evidence="5" type="ORF">BCR32DRAFT_270720</name>
</gene>
<evidence type="ECO:0000259" key="4">
    <source>
        <dbReference type="Pfam" id="PF12936"/>
    </source>
</evidence>
<feature type="coiled-coil region" evidence="2">
    <location>
        <begin position="172"/>
        <end position="221"/>
    </location>
</feature>
<feature type="compositionally biased region" description="Acidic residues" evidence="3">
    <location>
        <begin position="443"/>
        <end position="455"/>
    </location>
</feature>
<feature type="domain" description="Kri1-like C-terminal" evidence="4">
    <location>
        <begin position="524"/>
        <end position="606"/>
    </location>
</feature>
<feature type="region of interest" description="Disordered" evidence="3">
    <location>
        <begin position="64"/>
        <end position="86"/>
    </location>
</feature>
<dbReference type="GO" id="GO:0030686">
    <property type="term" value="C:90S preribosome"/>
    <property type="evidence" value="ECO:0007669"/>
    <property type="project" value="TreeGrafter"/>
</dbReference>
<dbReference type="OrthoDB" id="10252032at2759"/>
<feature type="region of interest" description="Disordered" evidence="3">
    <location>
        <begin position="301"/>
        <end position="342"/>
    </location>
</feature>
<evidence type="ECO:0000256" key="1">
    <source>
        <dbReference type="ARBA" id="ARBA00007473"/>
    </source>
</evidence>
<feature type="compositionally biased region" description="Basic and acidic residues" evidence="3">
    <location>
        <begin position="653"/>
        <end position="666"/>
    </location>
</feature>
<dbReference type="GO" id="GO:0005730">
    <property type="term" value="C:nucleolus"/>
    <property type="evidence" value="ECO:0007669"/>
    <property type="project" value="TreeGrafter"/>
</dbReference>
<evidence type="ECO:0000313" key="6">
    <source>
        <dbReference type="Proteomes" id="UP000193944"/>
    </source>
</evidence>
<comment type="caution">
    <text evidence="5">The sequence shown here is derived from an EMBL/GenBank/DDBJ whole genome shotgun (WGS) entry which is preliminary data.</text>
</comment>
<feature type="compositionally biased region" description="Basic residues" evidence="3">
    <location>
        <begin position="600"/>
        <end position="609"/>
    </location>
</feature>
<feature type="compositionally biased region" description="Basic residues" evidence="3">
    <location>
        <begin position="640"/>
        <end position="652"/>
    </location>
</feature>
<feature type="region of interest" description="Disordered" evidence="3">
    <location>
        <begin position="405"/>
        <end position="498"/>
    </location>
</feature>
<dbReference type="STRING" id="1754192.A0A1Y1WVJ8"/>
<sequence length="706" mass="83473">MSNMFDSDGEDEITLTINENFADKYEKRKQNEELTRLKEKYGDLDENKLQKAVERKKQYSKDINDATIFDSDEDESTSEEEDEYGELITPEVDAQIMKTILKVKAHDKDIYDSEKKFFSEQEMEKARQLWKEKQEKQKAEKPMHLKDYHRKVLLGEIKDEEEGEENKEKTFVEEQNDLKKEFINEANNIDEDDTDSFFTVKKKSKEELAQEEEDYKTFLLENMADVNNPSAIQEWKTYKDNPNVDKNEAFLMDYILNRGWIEKDKKKNAFSLDNEELSDDEEDVEKADRFESQYNFRFEEEGGTQLITHSRNIEDSMRRKNNSRKQKRENVKQRKLEEKKRREEELKRLKNLKKQEIINKLKQIQEITGNKNVGFEDIDLEGDFNPEEYDKKMEDVFNDEYYNDEDAGIKPEFADDIDIDDIIPKEELEEQQDQGQEQNQDQGQEDYAGDEENYNEETYNPNANVNDDDFIMDADYLPGGQYYNTTETGKKKKLSKKQLKKEKKLAKKKQKQLANQVPAADPNKSLNEYLDEYYQLDYEDMIGDTPTRFKYTKVKPENYGLSAVEILLADDKDLNELISLKKLAPHRSEERQMKDEIKFNKSKKKRLSAFRKSLEEKMNQIIDEEEQKQQQQGGEGQGHHNNKKNKKKHHDNKKSENNDSNNDKNEKNKKKRSRKKAKLDESSNDKKKAKKDKLGISSDRLASYGA</sequence>
<dbReference type="Pfam" id="PF05178">
    <property type="entry name" value="Kri1"/>
    <property type="match status" value="1"/>
</dbReference>
<feature type="compositionally biased region" description="Basic and acidic residues" evidence="3">
    <location>
        <begin position="586"/>
        <end position="599"/>
    </location>
</feature>
<comment type="similarity">
    <text evidence="1">Belongs to the KRI1 family.</text>
</comment>
<dbReference type="EMBL" id="MCFG01000253">
    <property type="protein sequence ID" value="ORX77328.1"/>
    <property type="molecule type" value="Genomic_DNA"/>
</dbReference>
<reference evidence="5 6" key="2">
    <citation type="submission" date="2016-08" db="EMBL/GenBank/DDBJ databases">
        <title>Pervasive Adenine N6-methylation of Active Genes in Fungi.</title>
        <authorList>
            <consortium name="DOE Joint Genome Institute"/>
            <person name="Mondo S.J."/>
            <person name="Dannebaum R.O."/>
            <person name="Kuo R.C."/>
            <person name="Labutti K."/>
            <person name="Haridas S."/>
            <person name="Kuo A."/>
            <person name="Salamov A."/>
            <person name="Ahrendt S.R."/>
            <person name="Lipzen A."/>
            <person name="Sullivan W."/>
            <person name="Andreopoulos W.B."/>
            <person name="Clum A."/>
            <person name="Lindquist E."/>
            <person name="Daum C."/>
            <person name="Ramamoorthy G.K."/>
            <person name="Gryganskyi A."/>
            <person name="Culley D."/>
            <person name="Magnuson J.K."/>
            <person name="James T.Y."/>
            <person name="O'Malley M.A."/>
            <person name="Stajich J.E."/>
            <person name="Spatafora J.W."/>
            <person name="Visel A."/>
            <person name="Grigoriev I.V."/>
        </authorList>
    </citation>
    <scope>NUCLEOTIDE SEQUENCE [LARGE SCALE GENOMIC DNA]</scope>
    <source>
        <strain evidence="5 6">S4</strain>
    </source>
</reference>
<feature type="compositionally biased region" description="Acidic residues" evidence="3">
    <location>
        <begin position="70"/>
        <end position="85"/>
    </location>
</feature>
<dbReference type="Pfam" id="PF12936">
    <property type="entry name" value="Kri1_C"/>
    <property type="match status" value="1"/>
</dbReference>